<proteinExistence type="predicted"/>
<evidence type="ECO:0000313" key="1">
    <source>
        <dbReference type="EMBL" id="MTH36472.1"/>
    </source>
</evidence>
<dbReference type="EMBL" id="WMIF01000041">
    <property type="protein sequence ID" value="MTH36472.1"/>
    <property type="molecule type" value="Genomic_DNA"/>
</dbReference>
<keyword evidence="2" id="KW-1185">Reference proteome</keyword>
<dbReference type="RefSeq" id="WP_155065984.1">
    <property type="nucleotide sequence ID" value="NZ_WMIF01000041.1"/>
</dbReference>
<organism evidence="1 2">
    <name type="scientific">Paracoccus limosus</name>
    <dbReference type="NCBI Taxonomy" id="913252"/>
    <lineage>
        <taxon>Bacteria</taxon>
        <taxon>Pseudomonadati</taxon>
        <taxon>Pseudomonadota</taxon>
        <taxon>Alphaproteobacteria</taxon>
        <taxon>Rhodobacterales</taxon>
        <taxon>Paracoccaceae</taxon>
        <taxon>Paracoccus</taxon>
    </lineage>
</organism>
<sequence>MFDKLSTMKVKPALSVQHQHLMGVAEAILSDRAAIRPLPGSEIRIRDTTWERHYDALGG</sequence>
<evidence type="ECO:0000313" key="2">
    <source>
        <dbReference type="Proteomes" id="UP000442533"/>
    </source>
</evidence>
<protein>
    <submittedName>
        <fullName evidence="1">Uncharacterized protein</fullName>
    </submittedName>
</protein>
<dbReference type="Proteomes" id="UP000442533">
    <property type="component" value="Unassembled WGS sequence"/>
</dbReference>
<reference evidence="1 2" key="1">
    <citation type="submission" date="2019-11" db="EMBL/GenBank/DDBJ databases">
        <authorList>
            <person name="Dong K."/>
        </authorList>
    </citation>
    <scope>NUCLEOTIDE SEQUENCE [LARGE SCALE GENOMIC DNA]</scope>
    <source>
        <strain evidence="1 2">JCM 17370</strain>
    </source>
</reference>
<comment type="caution">
    <text evidence="1">The sequence shown here is derived from an EMBL/GenBank/DDBJ whole genome shotgun (WGS) entry which is preliminary data.</text>
</comment>
<gene>
    <name evidence="1" type="ORF">GL279_17940</name>
</gene>
<accession>A0A844H6S3</accession>
<name>A0A844H6S3_9RHOB</name>
<dbReference type="AlphaFoldDB" id="A0A844H6S3"/>